<organism evidence="3 4">
    <name type="scientific">Populus trichocarpa</name>
    <name type="common">Western balsam poplar</name>
    <name type="synonym">Populus balsamifera subsp. trichocarpa</name>
    <dbReference type="NCBI Taxonomy" id="3694"/>
    <lineage>
        <taxon>Eukaryota</taxon>
        <taxon>Viridiplantae</taxon>
        <taxon>Streptophyta</taxon>
        <taxon>Embryophyta</taxon>
        <taxon>Tracheophyta</taxon>
        <taxon>Spermatophyta</taxon>
        <taxon>Magnoliopsida</taxon>
        <taxon>eudicotyledons</taxon>
        <taxon>Gunneridae</taxon>
        <taxon>Pentapetalae</taxon>
        <taxon>rosids</taxon>
        <taxon>fabids</taxon>
        <taxon>Malpighiales</taxon>
        <taxon>Salicaceae</taxon>
        <taxon>Saliceae</taxon>
        <taxon>Populus</taxon>
    </lineage>
</organism>
<dbReference type="Proteomes" id="UP000006729">
    <property type="component" value="Chromosome 3"/>
</dbReference>
<dbReference type="InterPro" id="IPR046960">
    <property type="entry name" value="PPR_At4g14850-like_plant"/>
</dbReference>
<dbReference type="PANTHER" id="PTHR47926">
    <property type="entry name" value="PENTATRICOPEPTIDE REPEAT-CONTAINING PROTEIN"/>
    <property type="match status" value="1"/>
</dbReference>
<name>A0A2K2B048_POPTR</name>
<gene>
    <name evidence="3" type="ORF">POPTR_003G018000</name>
</gene>
<dbReference type="Gene3D" id="1.25.40.10">
    <property type="entry name" value="Tetratricopeptide repeat domain"/>
    <property type="match status" value="2"/>
</dbReference>
<evidence type="ECO:0000256" key="1">
    <source>
        <dbReference type="ARBA" id="ARBA00022737"/>
    </source>
</evidence>
<dbReference type="InterPro" id="IPR011990">
    <property type="entry name" value="TPR-like_helical_dom_sf"/>
</dbReference>
<dbReference type="AlphaFoldDB" id="A0A2K2B048"/>
<dbReference type="InterPro" id="IPR002885">
    <property type="entry name" value="PPR_rpt"/>
</dbReference>
<keyword evidence="1" id="KW-0677">Repeat</keyword>
<evidence type="ECO:0000313" key="3">
    <source>
        <dbReference type="EMBL" id="PNT43148.1"/>
    </source>
</evidence>
<dbReference type="STRING" id="3694.A0A2K2B048"/>
<evidence type="ECO:0000256" key="2">
    <source>
        <dbReference type="PROSITE-ProRule" id="PRU00708"/>
    </source>
</evidence>
<evidence type="ECO:0008006" key="5">
    <source>
        <dbReference type="Google" id="ProtNLM"/>
    </source>
</evidence>
<dbReference type="GO" id="GO:0003723">
    <property type="term" value="F:RNA binding"/>
    <property type="evidence" value="ECO:0007669"/>
    <property type="project" value="InterPro"/>
</dbReference>
<reference evidence="3 4" key="1">
    <citation type="journal article" date="2006" name="Science">
        <title>The genome of black cottonwood, Populus trichocarpa (Torr. &amp; Gray).</title>
        <authorList>
            <person name="Tuskan G.A."/>
            <person name="Difazio S."/>
            <person name="Jansson S."/>
            <person name="Bohlmann J."/>
            <person name="Grigoriev I."/>
            <person name="Hellsten U."/>
            <person name="Putnam N."/>
            <person name="Ralph S."/>
            <person name="Rombauts S."/>
            <person name="Salamov A."/>
            <person name="Schein J."/>
            <person name="Sterck L."/>
            <person name="Aerts A."/>
            <person name="Bhalerao R.R."/>
            <person name="Bhalerao R.P."/>
            <person name="Blaudez D."/>
            <person name="Boerjan W."/>
            <person name="Brun A."/>
            <person name="Brunner A."/>
            <person name="Busov V."/>
            <person name="Campbell M."/>
            <person name="Carlson J."/>
            <person name="Chalot M."/>
            <person name="Chapman J."/>
            <person name="Chen G.L."/>
            <person name="Cooper D."/>
            <person name="Coutinho P.M."/>
            <person name="Couturier J."/>
            <person name="Covert S."/>
            <person name="Cronk Q."/>
            <person name="Cunningham R."/>
            <person name="Davis J."/>
            <person name="Degroeve S."/>
            <person name="Dejardin A."/>
            <person name="Depamphilis C."/>
            <person name="Detter J."/>
            <person name="Dirks B."/>
            <person name="Dubchak I."/>
            <person name="Duplessis S."/>
            <person name="Ehlting J."/>
            <person name="Ellis B."/>
            <person name="Gendler K."/>
            <person name="Goodstein D."/>
            <person name="Gribskov M."/>
            <person name="Grimwood J."/>
            <person name="Groover A."/>
            <person name="Gunter L."/>
            <person name="Hamberger B."/>
            <person name="Heinze B."/>
            <person name="Helariutta Y."/>
            <person name="Henrissat B."/>
            <person name="Holligan D."/>
            <person name="Holt R."/>
            <person name="Huang W."/>
            <person name="Islam-Faridi N."/>
            <person name="Jones S."/>
            <person name="Jones-Rhoades M."/>
            <person name="Jorgensen R."/>
            <person name="Joshi C."/>
            <person name="Kangasjarvi J."/>
            <person name="Karlsson J."/>
            <person name="Kelleher C."/>
            <person name="Kirkpatrick R."/>
            <person name="Kirst M."/>
            <person name="Kohler A."/>
            <person name="Kalluri U."/>
            <person name="Larimer F."/>
            <person name="Leebens-Mack J."/>
            <person name="Leple J.C."/>
            <person name="Locascio P."/>
            <person name="Lou Y."/>
            <person name="Lucas S."/>
            <person name="Martin F."/>
            <person name="Montanini B."/>
            <person name="Napoli C."/>
            <person name="Nelson D.R."/>
            <person name="Nelson C."/>
            <person name="Nieminen K."/>
            <person name="Nilsson O."/>
            <person name="Pereda V."/>
            <person name="Peter G."/>
            <person name="Philippe R."/>
            <person name="Pilate G."/>
            <person name="Poliakov A."/>
            <person name="Razumovskaya J."/>
            <person name="Richardson P."/>
            <person name="Rinaldi C."/>
            <person name="Ritland K."/>
            <person name="Rouze P."/>
            <person name="Ryaboy D."/>
            <person name="Schmutz J."/>
            <person name="Schrader J."/>
            <person name="Segerman B."/>
            <person name="Shin H."/>
            <person name="Siddiqui A."/>
            <person name="Sterky F."/>
            <person name="Terry A."/>
            <person name="Tsai C.J."/>
            <person name="Uberbacher E."/>
            <person name="Unneberg P."/>
            <person name="Vahala J."/>
            <person name="Wall K."/>
            <person name="Wessler S."/>
            <person name="Yang G."/>
            <person name="Yin T."/>
            <person name="Douglas C."/>
            <person name="Marra M."/>
            <person name="Sandberg G."/>
            <person name="Van de Peer Y."/>
            <person name="Rokhsar D."/>
        </authorList>
    </citation>
    <scope>NUCLEOTIDE SEQUENCE [LARGE SCALE GENOMIC DNA]</scope>
    <source>
        <strain evidence="4">cv. Nisqually</strain>
    </source>
</reference>
<dbReference type="EMBL" id="CM009292">
    <property type="protein sequence ID" value="PNT43148.1"/>
    <property type="molecule type" value="Genomic_DNA"/>
</dbReference>
<accession>A0A2K2B048</accession>
<evidence type="ECO:0000313" key="4">
    <source>
        <dbReference type="Proteomes" id="UP000006729"/>
    </source>
</evidence>
<dbReference type="Pfam" id="PF01535">
    <property type="entry name" value="PPR"/>
    <property type="match status" value="3"/>
</dbReference>
<dbReference type="GO" id="GO:0009451">
    <property type="term" value="P:RNA modification"/>
    <property type="evidence" value="ECO:0007669"/>
    <property type="project" value="InterPro"/>
</dbReference>
<proteinExistence type="predicted"/>
<keyword evidence="4" id="KW-1185">Reference proteome</keyword>
<dbReference type="NCBIfam" id="TIGR00756">
    <property type="entry name" value="PPR"/>
    <property type="match status" value="1"/>
</dbReference>
<dbReference type="PROSITE" id="PS51375">
    <property type="entry name" value="PPR"/>
    <property type="match status" value="1"/>
</dbReference>
<dbReference type="PANTHER" id="PTHR47926:SF347">
    <property type="entry name" value="PENTATRICOPEPTIDE REPEAT-CONTAINING PROTEIN"/>
    <property type="match status" value="1"/>
</dbReference>
<sequence length="259" mass="29278">MIRGYSEAKMGHSGFLFFCQMLQNGAEMHCRSFVLALKAQFLRVLGGKSVHCGIRKMEMDFLSMTDGYSKRNCWDETWKLFYSMSVEGNVEPEEVTMIAARSACSQKGGLRSGKSFHEYVKLEMQVTMNVKCGCLDSARGIFDTMGVRDVFSWTSMVNGYAKSGELELARMSFNEMPERNVVSWSAMIAGKPPKGSFRMVCYMLEAAFVPMENISSCALCLWSIGLLGIWSVNPLKLHYRYKTQRISVIIANAFIDMYC</sequence>
<dbReference type="InParanoid" id="A0A2K2B048"/>
<protein>
    <recommendedName>
        <fullName evidence="5">Pentatricopeptide repeat-containing protein</fullName>
    </recommendedName>
</protein>
<feature type="repeat" description="PPR" evidence="2">
    <location>
        <begin position="149"/>
        <end position="183"/>
    </location>
</feature>